<accession>A0ABY5S4I7</accession>
<protein>
    <submittedName>
        <fullName evidence="2">Uncharacterized protein</fullName>
    </submittedName>
</protein>
<evidence type="ECO:0000256" key="1">
    <source>
        <dbReference type="SAM" id="MobiDB-lite"/>
    </source>
</evidence>
<dbReference type="RefSeq" id="WP_258384678.1">
    <property type="nucleotide sequence ID" value="NZ_CP091430.1"/>
</dbReference>
<reference evidence="2" key="1">
    <citation type="submission" date="2022-01" db="EMBL/GenBank/DDBJ databases">
        <title>Paenibacillus spongiae sp. nov., isolated from marine sponge.</title>
        <authorList>
            <person name="Li Z."/>
            <person name="Zhang M."/>
        </authorList>
    </citation>
    <scope>NUCLEOTIDE SEQUENCE</scope>
    <source>
        <strain evidence="2">PHS-Z3</strain>
    </source>
</reference>
<evidence type="ECO:0000313" key="2">
    <source>
        <dbReference type="EMBL" id="UVI28589.1"/>
    </source>
</evidence>
<dbReference type="Proteomes" id="UP001057877">
    <property type="component" value="Chromosome"/>
</dbReference>
<gene>
    <name evidence="2" type="ORF">L1F29_24525</name>
</gene>
<feature type="region of interest" description="Disordered" evidence="1">
    <location>
        <begin position="1"/>
        <end position="37"/>
    </location>
</feature>
<keyword evidence="3" id="KW-1185">Reference proteome</keyword>
<name>A0ABY5S4I7_9BACL</name>
<evidence type="ECO:0000313" key="3">
    <source>
        <dbReference type="Proteomes" id="UP001057877"/>
    </source>
</evidence>
<sequence>MAEHERLDDQADTDPGGSAERGSSEPRKEQPVGPSDAAAHWQAFYRSIRDAVNGLRE</sequence>
<dbReference type="EMBL" id="CP091430">
    <property type="protein sequence ID" value="UVI28589.1"/>
    <property type="molecule type" value="Genomic_DNA"/>
</dbReference>
<organism evidence="2 3">
    <name type="scientific">Paenibacillus spongiae</name>
    <dbReference type="NCBI Taxonomy" id="2909671"/>
    <lineage>
        <taxon>Bacteria</taxon>
        <taxon>Bacillati</taxon>
        <taxon>Bacillota</taxon>
        <taxon>Bacilli</taxon>
        <taxon>Bacillales</taxon>
        <taxon>Paenibacillaceae</taxon>
        <taxon>Paenibacillus</taxon>
    </lineage>
</organism>
<proteinExistence type="predicted"/>